<dbReference type="CDD" id="cd12571">
    <property type="entry name" value="RRM6_RBM19"/>
    <property type="match status" value="1"/>
</dbReference>
<feature type="region of interest" description="Disordered" evidence="6">
    <location>
        <begin position="580"/>
        <end position="622"/>
    </location>
</feature>
<evidence type="ECO:0000256" key="5">
    <source>
        <dbReference type="PROSITE-ProRule" id="PRU00176"/>
    </source>
</evidence>
<feature type="domain" description="RRM" evidence="7">
    <location>
        <begin position="1"/>
        <end position="80"/>
    </location>
</feature>
<dbReference type="AlphaFoldDB" id="A0A1B0GB28"/>
<dbReference type="Gene3D" id="3.30.70.330">
    <property type="match status" value="6"/>
</dbReference>
<feature type="region of interest" description="Disordered" evidence="6">
    <location>
        <begin position="155"/>
        <end position="187"/>
    </location>
</feature>
<feature type="domain" description="RRM" evidence="7">
    <location>
        <begin position="487"/>
        <end position="559"/>
    </location>
</feature>
<dbReference type="CDD" id="cd12317">
    <property type="entry name" value="RRM4_RBM19_RRM3_MRD1"/>
    <property type="match status" value="1"/>
</dbReference>
<feature type="domain" description="RRM" evidence="7">
    <location>
        <begin position="231"/>
        <end position="302"/>
    </location>
</feature>
<dbReference type="EnsemblMetazoa" id="GMOY010512-RA">
    <property type="protein sequence ID" value="GMOY010512-PA"/>
    <property type="gene ID" value="GMOY010512"/>
</dbReference>
<evidence type="ECO:0000256" key="6">
    <source>
        <dbReference type="SAM" id="MobiDB-lite"/>
    </source>
</evidence>
<dbReference type="GO" id="GO:0003729">
    <property type="term" value="F:mRNA binding"/>
    <property type="evidence" value="ECO:0007669"/>
    <property type="project" value="TreeGrafter"/>
</dbReference>
<dbReference type="InterPro" id="IPR000504">
    <property type="entry name" value="RRM_dom"/>
</dbReference>
<proteinExistence type="predicted"/>
<keyword evidence="2" id="KW-0677">Repeat</keyword>
<evidence type="ECO:0000259" key="7">
    <source>
        <dbReference type="PROSITE" id="PS50102"/>
    </source>
</evidence>
<dbReference type="SMART" id="SM00360">
    <property type="entry name" value="RRM"/>
    <property type="match status" value="6"/>
</dbReference>
<dbReference type="InterPro" id="IPR035979">
    <property type="entry name" value="RBD_domain_sf"/>
</dbReference>
<evidence type="ECO:0000256" key="1">
    <source>
        <dbReference type="ARBA" id="ARBA00004123"/>
    </source>
</evidence>
<dbReference type="CDD" id="cd12254">
    <property type="entry name" value="RRM_hnRNPH_ESRPs_RBM12_like"/>
    <property type="match status" value="1"/>
</dbReference>
<evidence type="ECO:0000256" key="2">
    <source>
        <dbReference type="ARBA" id="ARBA00022737"/>
    </source>
</evidence>
<dbReference type="VEuPathDB" id="VectorBase:GMOY010512"/>
<comment type="subcellular location">
    <subcellularLocation>
        <location evidence="1">Nucleus</location>
    </subcellularLocation>
</comment>
<dbReference type="CDD" id="cd12318">
    <property type="entry name" value="RRM5_RBM19_like"/>
    <property type="match status" value="1"/>
</dbReference>
<dbReference type="InterPro" id="IPR034423">
    <property type="entry name" value="RBM19_RRM5"/>
</dbReference>
<feature type="domain" description="RRM" evidence="7">
    <location>
        <begin position="347"/>
        <end position="425"/>
    </location>
</feature>
<evidence type="ECO:0000313" key="9">
    <source>
        <dbReference type="Proteomes" id="UP000092444"/>
    </source>
</evidence>
<keyword evidence="4" id="KW-0539">Nucleus</keyword>
<feature type="domain" description="RRM" evidence="7">
    <location>
        <begin position="622"/>
        <end position="705"/>
    </location>
</feature>
<dbReference type="InterPro" id="IPR034421">
    <property type="entry name" value="RBM19_RRM6"/>
</dbReference>
<dbReference type="InterPro" id="IPR051945">
    <property type="entry name" value="RRM_MRD1_RNA_proc_ribogen"/>
</dbReference>
<evidence type="ECO:0000256" key="3">
    <source>
        <dbReference type="ARBA" id="ARBA00022884"/>
    </source>
</evidence>
<keyword evidence="3 5" id="KW-0694">RNA-binding</keyword>
<dbReference type="Pfam" id="PF00076">
    <property type="entry name" value="RRM_1"/>
    <property type="match status" value="6"/>
</dbReference>
<dbReference type="FunFam" id="3.30.70.330:FF:001065">
    <property type="entry name" value="Predicted protein"/>
    <property type="match status" value="1"/>
</dbReference>
<dbReference type="PhylomeDB" id="A0A1B0GB28"/>
<dbReference type="SUPFAM" id="SSF54928">
    <property type="entry name" value="RNA-binding domain, RBD"/>
    <property type="match status" value="5"/>
</dbReference>
<dbReference type="PANTHER" id="PTHR48039:SF5">
    <property type="entry name" value="RNA-BINDING PROTEIN 28"/>
    <property type="match status" value="1"/>
</dbReference>
<sequence length="853" mass="98124">MRVLFDLVENFCQIDENELRNIFSATGRITDISMKYTPEGTFRQFCFIGYEAEDEAKKALEFFDKTCIHTRRIRVELCGDLGTENKPRPWSKYTKEKQKLLDLMNEKTVTGKENVNKISKLNEIIEKYKDDPEFKEFLQAHDKHRLLWANDAKIRQDESSSSKSENEAEVKENADNNNELSDKDDRDIAERAERLASKSISDLEYMKSLIDKKNGLNMSITKQSKPNLDLFTIKIHNVPYKTRRQDVLKFFKPLKPYSVRLPTKIHGFCYVGFKTEKDMKRAMLKNKSFIKSKQVFFSDFTEKNKITKNKLNNLESEMTTTPVNALSSKWKQQADSLCNEEDISESGKIFFRNLTYTVNEDELQKLFEQFGPVAELNLPIDSVTRQIKGFGTVTYLMPEHAIKAFNQLDGSTFHGRLLHLMPVAEILAKKFETTKEQIFDTAEGGSSAAVRLALGETQTVIEMKKFLEDNGVQLNVFDGPVTKRSKTTILVKNLPHDATINDLKPLFGKYGPISRFILPPTGVTAIIEYCDAGEARQAFKKLAYSKFKSVPLYLEWAPENTLLGDNRTSTVDILTEEKNTQDKKNIKQTEQLESQEDHQKENTEKPEEEHEEEDDTCPEPNTTLFLRNINFKTEQETIYNHFKSLGAIHTVEIAKRRDTNNPQDILSLGYGFIQFKKASTADKALKIMQFTTIDGNQVELKRSDRILKDREDQVKVQRKKVSLTKQIGTKILVRNIAFQAKMKEVQDIFKAFGELRSVRLPRKMTPGEDTHRGFGFVDFISKTDAKKAFEALSQSTHLYGRRLVLEWASTSDEDVTELRKRAAQESNALDTYKVKRGNRAVFAIDSNPRQQNE</sequence>
<evidence type="ECO:0000256" key="4">
    <source>
        <dbReference type="ARBA" id="ARBA00023242"/>
    </source>
</evidence>
<dbReference type="Proteomes" id="UP000092444">
    <property type="component" value="Unassembled WGS sequence"/>
</dbReference>
<reference evidence="8" key="1">
    <citation type="submission" date="2020-05" db="UniProtKB">
        <authorList>
            <consortium name="EnsemblMetazoa"/>
        </authorList>
    </citation>
    <scope>IDENTIFICATION</scope>
    <source>
        <strain evidence="8">Yale</strain>
    </source>
</reference>
<name>A0A1B0GB28_GLOMM</name>
<dbReference type="PANTHER" id="PTHR48039">
    <property type="entry name" value="RNA-BINDING MOTIF PROTEIN 14B"/>
    <property type="match status" value="1"/>
</dbReference>
<dbReference type="EMBL" id="CCAG010006530">
    <property type="status" value="NOT_ANNOTATED_CDS"/>
    <property type="molecule type" value="Genomic_DNA"/>
</dbReference>
<keyword evidence="9" id="KW-1185">Reference proteome</keyword>
<dbReference type="GO" id="GO:0005730">
    <property type="term" value="C:nucleolus"/>
    <property type="evidence" value="ECO:0007669"/>
    <property type="project" value="TreeGrafter"/>
</dbReference>
<accession>A0A1B0GB28</accession>
<dbReference type="InterPro" id="IPR012677">
    <property type="entry name" value="Nucleotide-bd_a/b_plait_sf"/>
</dbReference>
<evidence type="ECO:0000313" key="8">
    <source>
        <dbReference type="EnsemblMetazoa" id="GMOY010512-PA"/>
    </source>
</evidence>
<feature type="domain" description="RRM" evidence="7">
    <location>
        <begin position="729"/>
        <end position="810"/>
    </location>
</feature>
<organism evidence="8 9">
    <name type="scientific">Glossina morsitans morsitans</name>
    <name type="common">Savannah tsetse fly</name>
    <dbReference type="NCBI Taxonomy" id="37546"/>
    <lineage>
        <taxon>Eukaryota</taxon>
        <taxon>Metazoa</taxon>
        <taxon>Ecdysozoa</taxon>
        <taxon>Arthropoda</taxon>
        <taxon>Hexapoda</taxon>
        <taxon>Insecta</taxon>
        <taxon>Pterygota</taxon>
        <taxon>Neoptera</taxon>
        <taxon>Endopterygota</taxon>
        <taxon>Diptera</taxon>
        <taxon>Brachycera</taxon>
        <taxon>Muscomorpha</taxon>
        <taxon>Hippoboscoidea</taxon>
        <taxon>Glossinidae</taxon>
        <taxon>Glossina</taxon>
    </lineage>
</organism>
<feature type="compositionally biased region" description="Basic and acidic residues" evidence="6">
    <location>
        <begin position="595"/>
        <end position="608"/>
    </location>
</feature>
<dbReference type="STRING" id="37546.A0A1B0GB28"/>
<protein>
    <recommendedName>
        <fullName evidence="7">RRM domain-containing protein</fullName>
    </recommendedName>
</protein>
<dbReference type="PROSITE" id="PS50102">
    <property type="entry name" value="RRM"/>
    <property type="match status" value="6"/>
</dbReference>